<evidence type="ECO:0000313" key="6">
    <source>
        <dbReference type="EMBL" id="ABC24549.1"/>
    </source>
</evidence>
<feature type="domain" description="SHSP" evidence="5">
    <location>
        <begin position="52"/>
        <end position="162"/>
    </location>
</feature>
<dbReference type="PANTHER" id="PTHR47062">
    <property type="match status" value="1"/>
</dbReference>
<dbReference type="EMBL" id="CP000230">
    <property type="protein sequence ID" value="ABC24549.1"/>
    <property type="molecule type" value="Genomic_DNA"/>
</dbReference>
<evidence type="ECO:0000256" key="2">
    <source>
        <dbReference type="PROSITE-ProRule" id="PRU00285"/>
    </source>
</evidence>
<dbReference type="Gene3D" id="2.60.40.790">
    <property type="match status" value="1"/>
</dbReference>
<dbReference type="EnsemblBacteria" id="ABC24549">
    <property type="protein sequence ID" value="ABC24549"/>
    <property type="gene ID" value="Rru_A3755"/>
</dbReference>
<feature type="region of interest" description="Disordered" evidence="4">
    <location>
        <begin position="160"/>
        <end position="182"/>
    </location>
</feature>
<evidence type="ECO:0000256" key="3">
    <source>
        <dbReference type="RuleBase" id="RU003616"/>
    </source>
</evidence>
<sequence>MAPDLGPPRPFAHVCSLDDPRRRTQVTRLSVFNSPLLLGFDHFERVLDRVAKTQAEGYPPYNIEQVSEVGLRITLAVAGFAESDLSVAVEDNQLVIRGRRQQDDAERIFLHRGIASRQFQRAFVLAEGIEIIGASLENGLLHIDLERPIPEPKVRHIRIDAKGSGDPADSARTIDVSAKDRA</sequence>
<dbReference type="KEGG" id="rru:Rru_A3755"/>
<dbReference type="InterPro" id="IPR002068">
    <property type="entry name" value="A-crystallin/Hsp20_dom"/>
</dbReference>
<evidence type="ECO:0000256" key="1">
    <source>
        <dbReference type="ARBA" id="ARBA00023016"/>
    </source>
</evidence>
<gene>
    <name evidence="6" type="ordered locus">Rru_A3755</name>
</gene>
<protein>
    <submittedName>
        <fullName evidence="6">Heat shock protein Hsp20</fullName>
    </submittedName>
</protein>
<dbReference type="STRING" id="269796.Rru_A3755"/>
<dbReference type="AlphaFoldDB" id="Q2RMU6"/>
<proteinExistence type="inferred from homology"/>
<keyword evidence="1 6" id="KW-0346">Stress response</keyword>
<dbReference type="eggNOG" id="COG0071">
    <property type="taxonomic scope" value="Bacteria"/>
</dbReference>
<dbReference type="HOGENOM" id="CLU_046737_4_0_5"/>
<dbReference type="SUPFAM" id="SSF49764">
    <property type="entry name" value="HSP20-like chaperones"/>
    <property type="match status" value="1"/>
</dbReference>
<evidence type="ECO:0000313" key="7">
    <source>
        <dbReference type="Proteomes" id="UP000001929"/>
    </source>
</evidence>
<dbReference type="PROSITE" id="PS01031">
    <property type="entry name" value="SHSP"/>
    <property type="match status" value="1"/>
</dbReference>
<reference evidence="6 7" key="1">
    <citation type="journal article" date="2011" name="Stand. Genomic Sci.">
        <title>Complete genome sequence of Rhodospirillum rubrum type strain (S1).</title>
        <authorList>
            <person name="Munk A.C."/>
            <person name="Copeland A."/>
            <person name="Lucas S."/>
            <person name="Lapidus A."/>
            <person name="Del Rio T.G."/>
            <person name="Barry K."/>
            <person name="Detter J.C."/>
            <person name="Hammon N."/>
            <person name="Israni S."/>
            <person name="Pitluck S."/>
            <person name="Brettin T."/>
            <person name="Bruce D."/>
            <person name="Han C."/>
            <person name="Tapia R."/>
            <person name="Gilna P."/>
            <person name="Schmutz J."/>
            <person name="Larimer F."/>
            <person name="Land M."/>
            <person name="Kyrpides N.C."/>
            <person name="Mavromatis K."/>
            <person name="Richardson P."/>
            <person name="Rohde M."/>
            <person name="Goker M."/>
            <person name="Klenk H.P."/>
            <person name="Zhang Y."/>
            <person name="Roberts G.P."/>
            <person name="Reslewic S."/>
            <person name="Schwartz D.C."/>
        </authorList>
    </citation>
    <scope>NUCLEOTIDE SEQUENCE [LARGE SCALE GENOMIC DNA]</scope>
    <source>
        <strain evidence="7">ATCC 11170 / ATH 1.1.1 / DSM 467 / LMG 4362 / NCIMB 8255 / S1</strain>
    </source>
</reference>
<dbReference type="Proteomes" id="UP000001929">
    <property type="component" value="Chromosome"/>
</dbReference>
<dbReference type="PANTHER" id="PTHR47062:SF1">
    <property type="entry name" value="SMALL HEAT SHOCK PROTEIN IBPA"/>
    <property type="match status" value="1"/>
</dbReference>
<accession>Q2RMU6</accession>
<dbReference type="InterPro" id="IPR008978">
    <property type="entry name" value="HSP20-like_chaperone"/>
</dbReference>
<comment type="similarity">
    <text evidence="2 3">Belongs to the small heat shock protein (HSP20) family.</text>
</comment>
<dbReference type="InterPro" id="IPR037913">
    <property type="entry name" value="ACD_IbpA/B"/>
</dbReference>
<dbReference type="Pfam" id="PF00011">
    <property type="entry name" value="HSP20"/>
    <property type="match status" value="1"/>
</dbReference>
<dbReference type="PATRIC" id="fig|269796.9.peg.3879"/>
<dbReference type="PhylomeDB" id="Q2RMU6"/>
<keyword evidence="7" id="KW-1185">Reference proteome</keyword>
<evidence type="ECO:0000256" key="4">
    <source>
        <dbReference type="SAM" id="MobiDB-lite"/>
    </source>
</evidence>
<name>Q2RMU6_RHORT</name>
<organism evidence="6 7">
    <name type="scientific">Rhodospirillum rubrum (strain ATCC 11170 / ATH 1.1.1 / DSM 467 / LMG 4362 / NCIMB 8255 / S1)</name>
    <dbReference type="NCBI Taxonomy" id="269796"/>
    <lineage>
        <taxon>Bacteria</taxon>
        <taxon>Pseudomonadati</taxon>
        <taxon>Pseudomonadota</taxon>
        <taxon>Alphaproteobacteria</taxon>
        <taxon>Rhodospirillales</taxon>
        <taxon>Rhodospirillaceae</taxon>
        <taxon>Rhodospirillum</taxon>
    </lineage>
</organism>
<evidence type="ECO:0000259" key="5">
    <source>
        <dbReference type="PROSITE" id="PS01031"/>
    </source>
</evidence>
<dbReference type="CDD" id="cd06470">
    <property type="entry name" value="ACD_IbpA-B_like"/>
    <property type="match status" value="1"/>
</dbReference>